<keyword evidence="10 14" id="KW-0573">Peptidoglycan synthesis</keyword>
<reference evidence="18 19" key="1">
    <citation type="submission" date="2013-07" db="EMBL/GenBank/DDBJ databases">
        <authorList>
            <person name="Weinstock G."/>
            <person name="Sodergren E."/>
            <person name="Wylie T."/>
            <person name="Fulton L."/>
            <person name="Fulton R."/>
            <person name="Fronick C."/>
            <person name="O'Laughlin M."/>
            <person name="Godfrey J."/>
            <person name="Miner T."/>
            <person name="Herter B."/>
            <person name="Appelbaum E."/>
            <person name="Cordes M."/>
            <person name="Lek S."/>
            <person name="Wollam A."/>
            <person name="Pepin K.H."/>
            <person name="Palsikar V.B."/>
            <person name="Mitreva M."/>
            <person name="Wilson R.K."/>
        </authorList>
    </citation>
    <scope>NUCLEOTIDE SEQUENCE [LARGE SCALE GENOMIC DNA]</scope>
    <source>
        <strain evidence="18 19">ATCC 27760</strain>
    </source>
</reference>
<dbReference type="GO" id="GO:0071555">
    <property type="term" value="P:cell wall organization"/>
    <property type="evidence" value="ECO:0007669"/>
    <property type="project" value="UniProtKB-KW"/>
</dbReference>
<comment type="similarity">
    <text evidence="14">Belongs to the MurCDEF family.</text>
</comment>
<evidence type="ECO:0000256" key="2">
    <source>
        <dbReference type="ARBA" id="ARBA00004752"/>
    </source>
</evidence>
<dbReference type="AlphaFoldDB" id="U2K140"/>
<comment type="function">
    <text evidence="14">Cell wall formation.</text>
</comment>
<sequence>MKIARKKKVIFLNIDILNGKKHIHFIGIGGSGMYPLAQILHTKGFYLTGSDNNETETLQAVRDMGIPVYLGQRAENIEGADLIVHTAAIMADNPELIAAKASGVPVLERSELLGIVTSWYDNAICVAGTHGKTTTTSMVTQILFTAGVDLSAFIGGKLPCIHGSGRSGSSDIMTCEACEFVDTFLKLYPDIAVLLNIDADHLDYFGTVENIIKSFHKFAQLTSKAVIYNGSDANTCKAMEGITGKECITFGKTADCDYYPANIRHVSGLETHFQLMHLGKELGEIVLHVAGEHNVLNATAAAAAAMYVGVSFADVAKGLAEFRGAGRRFEKKGEVGGITLVDDYAHHPTELTATLKAAMAMPFRKVWAVFQPFTFSRTAMLLDEFAEALSIPDHAVLTDIMGSREKNTYHIFTRQLGEKIPNAVWFPQDESDPETTDERKYQNFEQVTNYICDHAQAGDLVITLGCGDVNKVNKMILEELERRQSAK</sequence>
<dbReference type="InterPro" id="IPR005758">
    <property type="entry name" value="UDP-N-AcMur_Ala_ligase_MurC"/>
</dbReference>
<dbReference type="NCBIfam" id="TIGR01082">
    <property type="entry name" value="murC"/>
    <property type="match status" value="1"/>
</dbReference>
<dbReference type="eggNOG" id="COG0773">
    <property type="taxonomic scope" value="Bacteria"/>
</dbReference>
<dbReference type="GO" id="GO:0008360">
    <property type="term" value="P:regulation of cell shape"/>
    <property type="evidence" value="ECO:0007669"/>
    <property type="project" value="UniProtKB-KW"/>
</dbReference>
<dbReference type="EC" id="6.3.2.8" evidence="3 14"/>
<dbReference type="GO" id="GO:0005524">
    <property type="term" value="F:ATP binding"/>
    <property type="evidence" value="ECO:0007669"/>
    <property type="project" value="UniProtKB-UniRule"/>
</dbReference>
<dbReference type="PATRIC" id="fig|411473.3.peg.2035"/>
<feature type="binding site" evidence="14">
    <location>
        <begin position="128"/>
        <end position="134"/>
    </location>
    <ligand>
        <name>ATP</name>
        <dbReference type="ChEBI" id="CHEBI:30616"/>
    </ligand>
</feature>
<evidence type="ECO:0000256" key="9">
    <source>
        <dbReference type="ARBA" id="ARBA00022960"/>
    </source>
</evidence>
<dbReference type="SUPFAM" id="SSF53623">
    <property type="entry name" value="MurD-like peptide ligases, catalytic domain"/>
    <property type="match status" value="1"/>
</dbReference>
<evidence type="ECO:0000313" key="19">
    <source>
        <dbReference type="Proteomes" id="UP000016662"/>
    </source>
</evidence>
<feature type="domain" description="Mur ligase N-terminal catalytic" evidence="15">
    <location>
        <begin position="22"/>
        <end position="116"/>
    </location>
</feature>
<dbReference type="InterPro" id="IPR013221">
    <property type="entry name" value="Mur_ligase_cen"/>
</dbReference>
<dbReference type="HAMAP" id="MF_00046">
    <property type="entry name" value="MurC"/>
    <property type="match status" value="1"/>
</dbReference>
<keyword evidence="5 14" id="KW-0436">Ligase</keyword>
<dbReference type="GO" id="GO:0005737">
    <property type="term" value="C:cytoplasm"/>
    <property type="evidence" value="ECO:0007669"/>
    <property type="project" value="UniProtKB-SubCell"/>
</dbReference>
<dbReference type="InterPro" id="IPR000713">
    <property type="entry name" value="Mur_ligase_N"/>
</dbReference>
<dbReference type="Pfam" id="PF08245">
    <property type="entry name" value="Mur_ligase_M"/>
    <property type="match status" value="1"/>
</dbReference>
<proteinExistence type="inferred from homology"/>
<evidence type="ECO:0000259" key="15">
    <source>
        <dbReference type="Pfam" id="PF01225"/>
    </source>
</evidence>
<protein>
    <recommendedName>
        <fullName evidence="3 14">UDP-N-acetylmuramate--L-alanine ligase</fullName>
        <ecNumber evidence="3 14">6.3.2.8</ecNumber>
    </recommendedName>
    <alternativeName>
        <fullName evidence="14">UDP-N-acetylmuramoyl-L-alanine synthetase</fullName>
    </alternativeName>
</protein>
<evidence type="ECO:0000256" key="14">
    <source>
        <dbReference type="HAMAP-Rule" id="MF_00046"/>
    </source>
</evidence>
<dbReference type="Gene3D" id="3.40.1190.10">
    <property type="entry name" value="Mur-like, catalytic domain"/>
    <property type="match status" value="1"/>
</dbReference>
<dbReference type="InterPro" id="IPR036615">
    <property type="entry name" value="Mur_ligase_C_dom_sf"/>
</dbReference>
<dbReference type="EMBL" id="AWVF01000296">
    <property type="protein sequence ID" value="ERJ92236.1"/>
    <property type="molecule type" value="Genomic_DNA"/>
</dbReference>
<dbReference type="SUPFAM" id="SSF51984">
    <property type="entry name" value="MurCD N-terminal domain"/>
    <property type="match status" value="1"/>
</dbReference>
<dbReference type="SUPFAM" id="SSF53244">
    <property type="entry name" value="MurD-like peptide ligases, peptide-binding domain"/>
    <property type="match status" value="1"/>
</dbReference>
<dbReference type="HOGENOM" id="CLU_028104_1_0_9"/>
<comment type="caution">
    <text evidence="18">The sequence shown here is derived from an EMBL/GenBank/DDBJ whole genome shotgun (WGS) entry which is preliminary data.</text>
</comment>
<dbReference type="Proteomes" id="UP000016662">
    <property type="component" value="Unassembled WGS sequence"/>
</dbReference>
<dbReference type="Pfam" id="PF02875">
    <property type="entry name" value="Mur_ligase_C"/>
    <property type="match status" value="1"/>
</dbReference>
<dbReference type="Pfam" id="PF01225">
    <property type="entry name" value="Mur_ligase"/>
    <property type="match status" value="1"/>
</dbReference>
<evidence type="ECO:0000256" key="4">
    <source>
        <dbReference type="ARBA" id="ARBA00022490"/>
    </source>
</evidence>
<dbReference type="UniPathway" id="UPA00219"/>
<keyword evidence="9 14" id="KW-0133">Cell shape</keyword>
<comment type="subcellular location">
    <subcellularLocation>
        <location evidence="1 14">Cytoplasm</location>
    </subcellularLocation>
</comment>
<dbReference type="GO" id="GO:0009252">
    <property type="term" value="P:peptidoglycan biosynthetic process"/>
    <property type="evidence" value="ECO:0007669"/>
    <property type="project" value="UniProtKB-UniRule"/>
</dbReference>
<keyword evidence="11 14" id="KW-0131">Cell cycle</keyword>
<evidence type="ECO:0000256" key="10">
    <source>
        <dbReference type="ARBA" id="ARBA00022984"/>
    </source>
</evidence>
<keyword evidence="7 14" id="KW-0547">Nucleotide-binding</keyword>
<evidence type="ECO:0000256" key="5">
    <source>
        <dbReference type="ARBA" id="ARBA00022598"/>
    </source>
</evidence>
<feature type="domain" description="Mur ligase central" evidence="17">
    <location>
        <begin position="126"/>
        <end position="305"/>
    </location>
</feature>
<keyword evidence="4 14" id="KW-0963">Cytoplasm</keyword>
<dbReference type="STRING" id="411473.RUMCAL_02443"/>
<feature type="domain" description="Mur ligase C-terminal" evidence="16">
    <location>
        <begin position="327"/>
        <end position="467"/>
    </location>
</feature>
<evidence type="ECO:0000256" key="11">
    <source>
        <dbReference type="ARBA" id="ARBA00023306"/>
    </source>
</evidence>
<comment type="catalytic activity">
    <reaction evidence="13 14">
        <text>UDP-N-acetyl-alpha-D-muramate + L-alanine + ATP = UDP-N-acetyl-alpha-D-muramoyl-L-alanine + ADP + phosphate + H(+)</text>
        <dbReference type="Rhea" id="RHEA:23372"/>
        <dbReference type="ChEBI" id="CHEBI:15378"/>
        <dbReference type="ChEBI" id="CHEBI:30616"/>
        <dbReference type="ChEBI" id="CHEBI:43474"/>
        <dbReference type="ChEBI" id="CHEBI:57972"/>
        <dbReference type="ChEBI" id="CHEBI:70757"/>
        <dbReference type="ChEBI" id="CHEBI:83898"/>
        <dbReference type="ChEBI" id="CHEBI:456216"/>
        <dbReference type="EC" id="6.3.2.8"/>
    </reaction>
</comment>
<dbReference type="Gene3D" id="3.40.50.720">
    <property type="entry name" value="NAD(P)-binding Rossmann-like Domain"/>
    <property type="match status" value="1"/>
</dbReference>
<dbReference type="InterPro" id="IPR036565">
    <property type="entry name" value="Mur-like_cat_sf"/>
</dbReference>
<keyword evidence="8 14" id="KW-0067">ATP-binding</keyword>
<evidence type="ECO:0000256" key="12">
    <source>
        <dbReference type="ARBA" id="ARBA00023316"/>
    </source>
</evidence>
<evidence type="ECO:0000259" key="16">
    <source>
        <dbReference type="Pfam" id="PF02875"/>
    </source>
</evidence>
<keyword evidence="19" id="KW-1185">Reference proteome</keyword>
<evidence type="ECO:0000256" key="3">
    <source>
        <dbReference type="ARBA" id="ARBA00012211"/>
    </source>
</evidence>
<evidence type="ECO:0000256" key="6">
    <source>
        <dbReference type="ARBA" id="ARBA00022618"/>
    </source>
</evidence>
<name>U2K140_9FIRM</name>
<organism evidence="18 19">
    <name type="scientific">Ruminococcus callidus ATCC 27760</name>
    <dbReference type="NCBI Taxonomy" id="411473"/>
    <lineage>
        <taxon>Bacteria</taxon>
        <taxon>Bacillati</taxon>
        <taxon>Bacillota</taxon>
        <taxon>Clostridia</taxon>
        <taxon>Eubacteriales</taxon>
        <taxon>Oscillospiraceae</taxon>
        <taxon>Ruminococcus</taxon>
    </lineage>
</organism>
<gene>
    <name evidence="14" type="primary">murC</name>
    <name evidence="18" type="ORF">RUMCAL_02443</name>
</gene>
<accession>U2K140</accession>
<comment type="pathway">
    <text evidence="2 14">Cell wall biogenesis; peptidoglycan biosynthesis.</text>
</comment>
<evidence type="ECO:0000256" key="8">
    <source>
        <dbReference type="ARBA" id="ARBA00022840"/>
    </source>
</evidence>
<dbReference type="Gene3D" id="3.90.190.20">
    <property type="entry name" value="Mur ligase, C-terminal domain"/>
    <property type="match status" value="1"/>
</dbReference>
<dbReference type="GO" id="GO:0051301">
    <property type="term" value="P:cell division"/>
    <property type="evidence" value="ECO:0007669"/>
    <property type="project" value="UniProtKB-KW"/>
</dbReference>
<dbReference type="InterPro" id="IPR050061">
    <property type="entry name" value="MurCDEF_pg_biosynth"/>
</dbReference>
<evidence type="ECO:0000313" key="18">
    <source>
        <dbReference type="EMBL" id="ERJ92236.1"/>
    </source>
</evidence>
<evidence type="ECO:0000256" key="1">
    <source>
        <dbReference type="ARBA" id="ARBA00004496"/>
    </source>
</evidence>
<dbReference type="PANTHER" id="PTHR43445">
    <property type="entry name" value="UDP-N-ACETYLMURAMATE--L-ALANINE LIGASE-RELATED"/>
    <property type="match status" value="1"/>
</dbReference>
<evidence type="ECO:0000256" key="7">
    <source>
        <dbReference type="ARBA" id="ARBA00022741"/>
    </source>
</evidence>
<dbReference type="PANTHER" id="PTHR43445:SF3">
    <property type="entry name" value="UDP-N-ACETYLMURAMATE--L-ALANINE LIGASE"/>
    <property type="match status" value="1"/>
</dbReference>
<dbReference type="InterPro" id="IPR004101">
    <property type="entry name" value="Mur_ligase_C"/>
</dbReference>
<evidence type="ECO:0000259" key="17">
    <source>
        <dbReference type="Pfam" id="PF08245"/>
    </source>
</evidence>
<dbReference type="GO" id="GO:0008763">
    <property type="term" value="F:UDP-N-acetylmuramate-L-alanine ligase activity"/>
    <property type="evidence" value="ECO:0007669"/>
    <property type="project" value="UniProtKB-UniRule"/>
</dbReference>
<keyword evidence="12 14" id="KW-0961">Cell wall biogenesis/degradation</keyword>
<evidence type="ECO:0000256" key="13">
    <source>
        <dbReference type="ARBA" id="ARBA00047833"/>
    </source>
</evidence>
<keyword evidence="6 14" id="KW-0132">Cell division</keyword>